<dbReference type="InterPro" id="IPR005467">
    <property type="entry name" value="His_kinase_dom"/>
</dbReference>
<dbReference type="AlphaFoldDB" id="A0A369Q2Z4"/>
<evidence type="ECO:0000313" key="9">
    <source>
        <dbReference type="EMBL" id="RDC58830.1"/>
    </source>
</evidence>
<reference evidence="9 10" key="1">
    <citation type="submission" date="2018-04" db="EMBL/GenBank/DDBJ databases">
        <title>Adhaeribacter sp. HMF7616 genome sequencing and assembly.</title>
        <authorList>
            <person name="Kang H."/>
            <person name="Kang J."/>
            <person name="Cha I."/>
            <person name="Kim H."/>
            <person name="Joh K."/>
        </authorList>
    </citation>
    <scope>NUCLEOTIDE SEQUENCE [LARGE SCALE GENOMIC DNA]</scope>
    <source>
        <strain evidence="9 10">HMF7616</strain>
    </source>
</reference>
<accession>A0A369Q2Z4</accession>
<evidence type="ECO:0000256" key="5">
    <source>
        <dbReference type="ARBA" id="ARBA00022777"/>
    </source>
</evidence>
<dbReference type="InterPro" id="IPR004358">
    <property type="entry name" value="Sig_transdc_His_kin-like_C"/>
</dbReference>
<dbReference type="InterPro" id="IPR003594">
    <property type="entry name" value="HATPase_dom"/>
</dbReference>
<evidence type="ECO:0000256" key="1">
    <source>
        <dbReference type="ARBA" id="ARBA00000085"/>
    </source>
</evidence>
<keyword evidence="4 9" id="KW-0808">Transferase</keyword>
<evidence type="ECO:0000256" key="3">
    <source>
        <dbReference type="ARBA" id="ARBA00022553"/>
    </source>
</evidence>
<keyword evidence="3" id="KW-0597">Phosphoprotein</keyword>
<evidence type="ECO:0000313" key="10">
    <source>
        <dbReference type="Proteomes" id="UP000253919"/>
    </source>
</evidence>
<dbReference type="CDD" id="cd00082">
    <property type="entry name" value="HisKA"/>
    <property type="match status" value="1"/>
</dbReference>
<feature type="coiled-coil region" evidence="7">
    <location>
        <begin position="163"/>
        <end position="228"/>
    </location>
</feature>
<dbReference type="EMBL" id="QASA01000002">
    <property type="protein sequence ID" value="RDC58830.1"/>
    <property type="molecule type" value="Genomic_DNA"/>
</dbReference>
<feature type="domain" description="Histidine kinase" evidence="8">
    <location>
        <begin position="235"/>
        <end position="445"/>
    </location>
</feature>
<dbReference type="Pfam" id="PF13581">
    <property type="entry name" value="HATPase_c_2"/>
    <property type="match status" value="1"/>
</dbReference>
<evidence type="ECO:0000256" key="4">
    <source>
        <dbReference type="ARBA" id="ARBA00022679"/>
    </source>
</evidence>
<dbReference type="Pfam" id="PF02518">
    <property type="entry name" value="HATPase_c"/>
    <property type="match status" value="1"/>
</dbReference>
<dbReference type="PANTHER" id="PTHR43711:SF31">
    <property type="entry name" value="HISTIDINE KINASE"/>
    <property type="match status" value="1"/>
</dbReference>
<name>A0A369Q2Z4_9BACT</name>
<dbReference type="PANTHER" id="PTHR43711">
    <property type="entry name" value="TWO-COMPONENT HISTIDINE KINASE"/>
    <property type="match status" value="1"/>
</dbReference>
<evidence type="ECO:0000256" key="6">
    <source>
        <dbReference type="ARBA" id="ARBA00023012"/>
    </source>
</evidence>
<keyword evidence="6" id="KW-0902">Two-component regulatory system</keyword>
<dbReference type="SMART" id="SM00388">
    <property type="entry name" value="HisKA"/>
    <property type="match status" value="1"/>
</dbReference>
<sequence length="449" mass="50670">MKMKKEVIKIKIENELDVVLAYKRSMQLAGFCGLPMAGQTKFATAVSEICRNVLEHVGHGQIGFNLIENKGRLFLEALISDRGRGIANVEELLANHYRPYSSKGWGIYNSKKLVEQLFIESDSEKGTQVKLHKAIPHNHPPINNAIIQGWIQHFASEASVSPYVEIKNQNMQLLELLDQLRLKNMEVEHQLTEIQNLNTQLQASNHEITQLLQERNLANEQLTAINQELDKFAYIISHDLKSPLFNILSLTSIISEDLEENNFTNVKKSIGMVLGQAKTMDKFITDVLAYSSMGRHTINKNRVDLGELLPQIISFLNGPAHIKIEVTENLPVLFTEEIYLQQIFTNLLSNAIKYNDKPDGLIQVSCQRVDSFLQISVADNGQGIPLEDQNRIFEAYQTGSRHRNSSTGLGLSIVNRIMQLKGTAIWVESTGRNGTVFHFTWPIAELVLS</sequence>
<dbReference type="GO" id="GO:0000155">
    <property type="term" value="F:phosphorelay sensor kinase activity"/>
    <property type="evidence" value="ECO:0007669"/>
    <property type="project" value="InterPro"/>
</dbReference>
<dbReference type="EC" id="2.7.13.3" evidence="2"/>
<dbReference type="Proteomes" id="UP000253919">
    <property type="component" value="Unassembled WGS sequence"/>
</dbReference>
<proteinExistence type="predicted"/>
<dbReference type="InterPro" id="IPR003661">
    <property type="entry name" value="HisK_dim/P_dom"/>
</dbReference>
<dbReference type="InterPro" id="IPR036890">
    <property type="entry name" value="HATPase_C_sf"/>
</dbReference>
<comment type="catalytic activity">
    <reaction evidence="1">
        <text>ATP + protein L-histidine = ADP + protein N-phospho-L-histidine.</text>
        <dbReference type="EC" id="2.7.13.3"/>
    </reaction>
</comment>
<dbReference type="RefSeq" id="WP_115375843.1">
    <property type="nucleotide sequence ID" value="NZ_QASA01000002.1"/>
</dbReference>
<evidence type="ECO:0000259" key="8">
    <source>
        <dbReference type="PROSITE" id="PS50109"/>
    </source>
</evidence>
<keyword evidence="5 9" id="KW-0418">Kinase</keyword>
<dbReference type="Gene3D" id="3.30.565.10">
    <property type="entry name" value="Histidine kinase-like ATPase, C-terminal domain"/>
    <property type="match status" value="2"/>
</dbReference>
<organism evidence="9 10">
    <name type="scientific">Adhaeribacter pallidiroseus</name>
    <dbReference type="NCBI Taxonomy" id="2072847"/>
    <lineage>
        <taxon>Bacteria</taxon>
        <taxon>Pseudomonadati</taxon>
        <taxon>Bacteroidota</taxon>
        <taxon>Cytophagia</taxon>
        <taxon>Cytophagales</taxon>
        <taxon>Hymenobacteraceae</taxon>
        <taxon>Adhaeribacter</taxon>
    </lineage>
</organism>
<dbReference type="InterPro" id="IPR050736">
    <property type="entry name" value="Sensor_HK_Regulatory"/>
</dbReference>
<dbReference type="SUPFAM" id="SSF55874">
    <property type="entry name" value="ATPase domain of HSP90 chaperone/DNA topoisomerase II/histidine kinase"/>
    <property type="match status" value="2"/>
</dbReference>
<dbReference type="SMART" id="SM00387">
    <property type="entry name" value="HATPase_c"/>
    <property type="match status" value="2"/>
</dbReference>
<protein>
    <recommendedName>
        <fullName evidence="2">histidine kinase</fullName>
        <ecNumber evidence="2">2.7.13.3</ecNumber>
    </recommendedName>
</protein>
<keyword evidence="10" id="KW-1185">Reference proteome</keyword>
<dbReference type="PRINTS" id="PR00344">
    <property type="entry name" value="BCTRLSENSOR"/>
</dbReference>
<dbReference type="OrthoDB" id="9766459at2"/>
<dbReference type="PROSITE" id="PS50109">
    <property type="entry name" value="HIS_KIN"/>
    <property type="match status" value="1"/>
</dbReference>
<dbReference type="InterPro" id="IPR036097">
    <property type="entry name" value="HisK_dim/P_sf"/>
</dbReference>
<dbReference type="SUPFAM" id="SSF47384">
    <property type="entry name" value="Homodimeric domain of signal transducing histidine kinase"/>
    <property type="match status" value="1"/>
</dbReference>
<evidence type="ECO:0000256" key="2">
    <source>
        <dbReference type="ARBA" id="ARBA00012438"/>
    </source>
</evidence>
<keyword evidence="7" id="KW-0175">Coiled coil</keyword>
<comment type="caution">
    <text evidence="9">The sequence shown here is derived from an EMBL/GenBank/DDBJ whole genome shotgun (WGS) entry which is preliminary data.</text>
</comment>
<dbReference type="CDD" id="cd00075">
    <property type="entry name" value="HATPase"/>
    <property type="match status" value="1"/>
</dbReference>
<dbReference type="Gene3D" id="1.10.287.130">
    <property type="match status" value="1"/>
</dbReference>
<gene>
    <name evidence="9" type="ORF">AHMF7616_05264</name>
</gene>
<evidence type="ECO:0000256" key="7">
    <source>
        <dbReference type="SAM" id="Coils"/>
    </source>
</evidence>